<feature type="active site" evidence="9">
    <location>
        <position position="38"/>
    </location>
</feature>
<comment type="catalytic activity">
    <reaction evidence="8">
        <text>(7R,8S)-8-amino-7-(carboxyamino)nonanoate + ATP = (4R,5S)-dethiobiotin + ADP + phosphate + H(+)</text>
        <dbReference type="Rhea" id="RHEA:63684"/>
        <dbReference type="ChEBI" id="CHEBI:15378"/>
        <dbReference type="ChEBI" id="CHEBI:30616"/>
        <dbReference type="ChEBI" id="CHEBI:43474"/>
        <dbReference type="ChEBI" id="CHEBI:149470"/>
        <dbReference type="ChEBI" id="CHEBI:149473"/>
        <dbReference type="ChEBI" id="CHEBI:456216"/>
    </reaction>
</comment>
<dbReference type="Gene3D" id="3.40.50.300">
    <property type="entry name" value="P-loop containing nucleotide triphosphate hydrolases"/>
    <property type="match status" value="1"/>
</dbReference>
<keyword evidence="1 9" id="KW-0963">Cytoplasm</keyword>
<dbReference type="CDD" id="cd03109">
    <property type="entry name" value="DTBS"/>
    <property type="match status" value="1"/>
</dbReference>
<comment type="caution">
    <text evidence="9">Lacks conserved residue(s) required for the propagation of feature annotation.</text>
</comment>
<comment type="subunit">
    <text evidence="9">Homodimer.</text>
</comment>
<feature type="binding site" evidence="9">
    <location>
        <begin position="180"/>
        <end position="181"/>
    </location>
    <ligand>
        <name>ATP</name>
        <dbReference type="ChEBI" id="CHEBI:30616"/>
    </ligand>
</feature>
<dbReference type="UniPathway" id="UPA00078">
    <property type="reaction ID" value="UER00161"/>
</dbReference>
<dbReference type="InterPro" id="IPR027417">
    <property type="entry name" value="P-loop_NTPase"/>
</dbReference>
<reference evidence="10 11" key="1">
    <citation type="submission" date="2016-10" db="EMBL/GenBank/DDBJ databases">
        <authorList>
            <person name="de Groot N.N."/>
        </authorList>
    </citation>
    <scope>NUCLEOTIDE SEQUENCE [LARGE SCALE GENOMIC DNA]</scope>
    <source>
        <strain evidence="10 11">KH2T6</strain>
    </source>
</reference>
<dbReference type="EC" id="6.3.3.3" evidence="9"/>
<proteinExistence type="inferred from homology"/>
<comment type="subcellular location">
    <subcellularLocation>
        <location evidence="9">Cytoplasm</location>
    </subcellularLocation>
</comment>
<feature type="binding site" evidence="9">
    <location>
        <position position="17"/>
    </location>
    <ligand>
        <name>Mg(2+)</name>
        <dbReference type="ChEBI" id="CHEBI:18420"/>
    </ligand>
</feature>
<dbReference type="InterPro" id="IPR004472">
    <property type="entry name" value="DTB_synth_BioD"/>
</dbReference>
<dbReference type="GO" id="GO:0004141">
    <property type="term" value="F:dethiobiotin synthase activity"/>
    <property type="evidence" value="ECO:0007669"/>
    <property type="project" value="UniProtKB-UniRule"/>
</dbReference>
<dbReference type="AlphaFoldDB" id="A0A1H7QHB0"/>
<keyword evidence="6 9" id="KW-0067">ATP-binding</keyword>
<dbReference type="SUPFAM" id="SSF52540">
    <property type="entry name" value="P-loop containing nucleoside triphosphate hydrolases"/>
    <property type="match status" value="1"/>
</dbReference>
<keyword evidence="4 9" id="KW-0547">Nucleotide-binding</keyword>
<name>A0A1H7QHB0_RUMAL</name>
<feature type="binding site" evidence="9">
    <location>
        <position position="211"/>
    </location>
    <ligand>
        <name>ATP</name>
        <dbReference type="ChEBI" id="CHEBI:30616"/>
    </ligand>
</feature>
<dbReference type="EMBL" id="FOAT01000039">
    <property type="protein sequence ID" value="SEL47323.1"/>
    <property type="molecule type" value="Genomic_DNA"/>
</dbReference>
<evidence type="ECO:0000313" key="11">
    <source>
        <dbReference type="Proteomes" id="UP000186015"/>
    </source>
</evidence>
<dbReference type="NCBIfam" id="TIGR00347">
    <property type="entry name" value="bioD"/>
    <property type="match status" value="1"/>
</dbReference>
<evidence type="ECO:0000256" key="3">
    <source>
        <dbReference type="ARBA" id="ARBA00022723"/>
    </source>
</evidence>
<keyword evidence="5 9" id="KW-0093">Biotin biosynthesis</keyword>
<dbReference type="OrthoDB" id="9802097at2"/>
<evidence type="ECO:0000256" key="8">
    <source>
        <dbReference type="ARBA" id="ARBA00047386"/>
    </source>
</evidence>
<comment type="pathway">
    <text evidence="9">Cofactor biosynthesis; biotin biosynthesis; biotin from 7,8-diaminononanoate: step 1/2.</text>
</comment>
<gene>
    <name evidence="9" type="primary">bioD</name>
    <name evidence="10" type="ORF">SAMN05216469_1395</name>
</gene>
<protein>
    <recommendedName>
        <fullName evidence="9">ATP-dependent dethiobiotin synthetase BioD</fullName>
        <ecNumber evidence="9">6.3.3.3</ecNumber>
    </recommendedName>
    <alternativeName>
        <fullName evidence="9">DTB synthetase</fullName>
        <shortName evidence="9">DTBS</shortName>
    </alternativeName>
    <alternativeName>
        <fullName evidence="9">Dethiobiotin synthase</fullName>
    </alternativeName>
</protein>
<keyword evidence="3 9" id="KW-0479">Metal-binding</keyword>
<evidence type="ECO:0000256" key="1">
    <source>
        <dbReference type="ARBA" id="ARBA00022490"/>
    </source>
</evidence>
<dbReference type="GO" id="GO:0009102">
    <property type="term" value="P:biotin biosynthetic process"/>
    <property type="evidence" value="ECO:0007669"/>
    <property type="project" value="UniProtKB-UniRule"/>
</dbReference>
<evidence type="ECO:0000256" key="4">
    <source>
        <dbReference type="ARBA" id="ARBA00022741"/>
    </source>
</evidence>
<sequence length="227" mass="24806">MSKGIFVTGTGTDTGKTYITGLLLKKMKESGYSCAYYKAAMSGNERDSNGVLIPGDAFHVKTVSKIDQPLEAMCPYVYETAVSPHLASRIEGFPLEMDIVKENYLRLIEKYDIIVAEGSGGILCPLRYDDEKIFLEDVINLLGLPCIIVADAGLGTINSVVLTVSYMKSRNIPIKGIILNRFHNGDVMEEDNKEMCEALTGIPVITCIGDNYTDLDISGEDIASLCK</sequence>
<comment type="cofactor">
    <cofactor evidence="9">
        <name>Mg(2+)</name>
        <dbReference type="ChEBI" id="CHEBI:18420"/>
    </cofactor>
</comment>
<feature type="binding site" evidence="9">
    <location>
        <position position="42"/>
    </location>
    <ligand>
        <name>substrate</name>
    </ligand>
</feature>
<dbReference type="PANTHER" id="PTHR43210">
    <property type="entry name" value="DETHIOBIOTIN SYNTHETASE"/>
    <property type="match status" value="1"/>
</dbReference>
<dbReference type="GO" id="GO:0005829">
    <property type="term" value="C:cytosol"/>
    <property type="evidence" value="ECO:0007669"/>
    <property type="project" value="TreeGrafter"/>
</dbReference>
<comment type="similarity">
    <text evidence="9">Belongs to the dethiobiotin synthetase family.</text>
</comment>
<dbReference type="GO" id="GO:0005524">
    <property type="term" value="F:ATP binding"/>
    <property type="evidence" value="ECO:0007669"/>
    <property type="project" value="UniProtKB-UniRule"/>
</dbReference>
<evidence type="ECO:0000256" key="9">
    <source>
        <dbReference type="HAMAP-Rule" id="MF_00336"/>
    </source>
</evidence>
<keyword evidence="2 9" id="KW-0436">Ligase</keyword>
<dbReference type="GO" id="GO:0000287">
    <property type="term" value="F:magnesium ion binding"/>
    <property type="evidence" value="ECO:0007669"/>
    <property type="project" value="UniProtKB-UniRule"/>
</dbReference>
<evidence type="ECO:0000256" key="5">
    <source>
        <dbReference type="ARBA" id="ARBA00022756"/>
    </source>
</evidence>
<feature type="binding site" evidence="9">
    <location>
        <position position="117"/>
    </location>
    <ligand>
        <name>Mg(2+)</name>
        <dbReference type="ChEBI" id="CHEBI:18420"/>
    </ligand>
</feature>
<evidence type="ECO:0000313" key="10">
    <source>
        <dbReference type="EMBL" id="SEL47323.1"/>
    </source>
</evidence>
<feature type="binding site" evidence="9">
    <location>
        <position position="56"/>
    </location>
    <ligand>
        <name>ATP</name>
        <dbReference type="ChEBI" id="CHEBI:30616"/>
    </ligand>
</feature>
<comment type="function">
    <text evidence="9">Catalyzes a mechanistically unusual reaction, the ATP-dependent insertion of CO2 between the N7 and N8 nitrogen atoms of 7,8-diaminopelargonic acid (DAPA, also called 7,8-diammoniononanoate) to form a ureido ring.</text>
</comment>
<feature type="binding site" evidence="9">
    <location>
        <position position="56"/>
    </location>
    <ligand>
        <name>Mg(2+)</name>
        <dbReference type="ChEBI" id="CHEBI:18420"/>
    </ligand>
</feature>
<dbReference type="RefSeq" id="WP_081350613.1">
    <property type="nucleotide sequence ID" value="NZ_FOAT01000039.1"/>
</dbReference>
<evidence type="ECO:0000256" key="6">
    <source>
        <dbReference type="ARBA" id="ARBA00022840"/>
    </source>
</evidence>
<comment type="catalytic activity">
    <reaction evidence="9">
        <text>(7R,8S)-7,8-diammoniononanoate + CO2 + ATP = (4R,5S)-dethiobiotin + ADP + phosphate + 3 H(+)</text>
        <dbReference type="Rhea" id="RHEA:15805"/>
        <dbReference type="ChEBI" id="CHEBI:15378"/>
        <dbReference type="ChEBI" id="CHEBI:16526"/>
        <dbReference type="ChEBI" id="CHEBI:30616"/>
        <dbReference type="ChEBI" id="CHEBI:43474"/>
        <dbReference type="ChEBI" id="CHEBI:149469"/>
        <dbReference type="ChEBI" id="CHEBI:149473"/>
        <dbReference type="ChEBI" id="CHEBI:456216"/>
        <dbReference type="EC" id="6.3.3.3"/>
    </reaction>
</comment>
<dbReference type="PANTHER" id="PTHR43210:SF2">
    <property type="entry name" value="ATP-DEPENDENT DETHIOBIOTIN SYNTHETASE BIOD 2"/>
    <property type="match status" value="1"/>
</dbReference>
<dbReference type="PIRSF" id="PIRSF006755">
    <property type="entry name" value="DTB_synth"/>
    <property type="match status" value="1"/>
</dbReference>
<dbReference type="HAMAP" id="MF_00336">
    <property type="entry name" value="BioD"/>
    <property type="match status" value="1"/>
</dbReference>
<evidence type="ECO:0000256" key="7">
    <source>
        <dbReference type="ARBA" id="ARBA00022842"/>
    </source>
</evidence>
<dbReference type="Proteomes" id="UP000186015">
    <property type="component" value="Unassembled WGS sequence"/>
</dbReference>
<dbReference type="Pfam" id="PF13500">
    <property type="entry name" value="AAA_26"/>
    <property type="match status" value="1"/>
</dbReference>
<keyword evidence="7 9" id="KW-0460">Magnesium</keyword>
<feature type="binding site" evidence="9">
    <location>
        <begin position="117"/>
        <end position="120"/>
    </location>
    <ligand>
        <name>ATP</name>
        <dbReference type="ChEBI" id="CHEBI:30616"/>
    </ligand>
</feature>
<organism evidence="10 11">
    <name type="scientific">Ruminococcus albus</name>
    <dbReference type="NCBI Taxonomy" id="1264"/>
    <lineage>
        <taxon>Bacteria</taxon>
        <taxon>Bacillati</taxon>
        <taxon>Bacillota</taxon>
        <taxon>Clostridia</taxon>
        <taxon>Eubacteriales</taxon>
        <taxon>Oscillospiraceae</taxon>
        <taxon>Ruminococcus</taxon>
    </lineage>
</organism>
<evidence type="ECO:0000256" key="2">
    <source>
        <dbReference type="ARBA" id="ARBA00022598"/>
    </source>
</evidence>
<accession>A0A1H7QHB0</accession>